<evidence type="ECO:0000256" key="2">
    <source>
        <dbReference type="SAM" id="MobiDB-lite"/>
    </source>
</evidence>
<dbReference type="SUPFAM" id="SSF69255">
    <property type="entry name" value="gp5 N-terminal domain-like"/>
    <property type="match status" value="1"/>
</dbReference>
<accession>A0A930BV18</accession>
<reference evidence="5" key="1">
    <citation type="submission" date="2020-04" db="EMBL/GenBank/DDBJ databases">
        <title>Deep metagenomics examines the oral microbiome during advanced dental caries in children, revealing novel taxa and co-occurrences with host molecules.</title>
        <authorList>
            <person name="Baker J.L."/>
            <person name="Morton J.T."/>
            <person name="Dinis M."/>
            <person name="Alvarez R."/>
            <person name="Tran N.C."/>
            <person name="Knight R."/>
            <person name="Edlund A."/>
        </authorList>
    </citation>
    <scope>NUCLEOTIDE SEQUENCE</scope>
    <source>
        <strain evidence="5">JCVI_32_bin.24</strain>
    </source>
</reference>
<dbReference type="EMBL" id="JABZMI010000278">
    <property type="protein sequence ID" value="MBF1165791.1"/>
    <property type="molecule type" value="Genomic_DNA"/>
</dbReference>
<dbReference type="NCBIfam" id="TIGR03361">
    <property type="entry name" value="VI_Rhs_Vgr"/>
    <property type="match status" value="1"/>
</dbReference>
<feature type="domain" description="Putative type VI secretion system Rhs element associated Vgr" evidence="4">
    <location>
        <begin position="529"/>
        <end position="634"/>
    </location>
</feature>
<dbReference type="SUPFAM" id="SSF69279">
    <property type="entry name" value="Phage tail proteins"/>
    <property type="match status" value="2"/>
</dbReference>
<dbReference type="Pfam" id="PF13296">
    <property type="entry name" value="T6SS_Vgr"/>
    <property type="match status" value="1"/>
</dbReference>
<evidence type="ECO:0000259" key="3">
    <source>
        <dbReference type="Pfam" id="PF04717"/>
    </source>
</evidence>
<dbReference type="NCBIfam" id="TIGR01646">
    <property type="entry name" value="vgr_GE"/>
    <property type="match status" value="1"/>
</dbReference>
<evidence type="ECO:0000313" key="6">
    <source>
        <dbReference type="Proteomes" id="UP000718593"/>
    </source>
</evidence>
<dbReference type="Gene3D" id="4.10.220.110">
    <property type="match status" value="1"/>
</dbReference>
<comment type="similarity">
    <text evidence="1">Belongs to the VgrG protein family.</text>
</comment>
<dbReference type="Pfam" id="PF04717">
    <property type="entry name" value="Phage_base_V"/>
    <property type="match status" value="1"/>
</dbReference>
<proteinExistence type="inferred from homology"/>
<feature type="domain" description="Gp5/Type VI secretion system Vgr protein OB-fold" evidence="3">
    <location>
        <begin position="449"/>
        <end position="498"/>
    </location>
</feature>
<sequence>MQPSLLDTLFNQHARLIELKTALPDAALLVERFTGREAISESFRFEIDCVSTNAHFDLKPLLGEEVTLRLLQADGSKRSWHGYVTQAMQLGADGGLARYRLVMESFLAFLAQRRDCYLFQDKTVIDIAGQILADYPEAQWSNQVTQRLRTHSIATQYRETDFDFLRRLLAEEGLSFRFEHDQSACAGDDKTHARHQLILIDRDSEWPAGRQAELRFHRRNATEASDTVQAWQETRQVLPNAVSLAGWDYKTLVATGAQAESALPNGELPRLEIHDASRPYRFEDGEAARLRTDLALAAVESAYRRFAGESTVRSLAEGSVVSLRQHGLYTGDAACFKILAVNHAAANNLGAQAADLLGSSNVERGTYQNTCLAQPATQPVVAGALPKPVARAQVAHVVGLADQVLTTDRDHRIRIQFPWQRGASPLAGGLSETGPAGRTAGKTGNAPGNDQSGTWVRVAEWLAGPDWGGHFLPRVGTEVLVDFLDGDIDRPIVIGQVYNGADLPPFSAGHEAGANHPGVISGWMSHNHEAGFNQWLIDDAPGQLRTRLASSENASQLGLGHLIHQAPESATRGAWRGSGFELRTDGWLAIRAGEGILISATARPNAQSTQMDVAETVAQLKAARETAKALSDAAQAQSALPLKANAAQESFAKAIDPQQEGKFTGSVGG</sequence>
<dbReference type="InterPro" id="IPR037026">
    <property type="entry name" value="Vgr_OB-fold_dom_sf"/>
</dbReference>
<protein>
    <submittedName>
        <fullName evidence="5">Type VI secretion system tip protein VgrG</fullName>
    </submittedName>
</protein>
<feature type="region of interest" description="Disordered" evidence="2">
    <location>
        <begin position="424"/>
        <end position="452"/>
    </location>
</feature>
<dbReference type="Proteomes" id="UP000718593">
    <property type="component" value="Unassembled WGS sequence"/>
</dbReference>
<evidence type="ECO:0000313" key="5">
    <source>
        <dbReference type="EMBL" id="MBF1165791.1"/>
    </source>
</evidence>
<dbReference type="Gene3D" id="3.55.50.10">
    <property type="entry name" value="Baseplate protein-like domains"/>
    <property type="match status" value="1"/>
</dbReference>
<gene>
    <name evidence="5" type="ORF">HXL68_12230</name>
</gene>
<evidence type="ECO:0000259" key="4">
    <source>
        <dbReference type="Pfam" id="PF13296"/>
    </source>
</evidence>
<dbReference type="SUPFAM" id="SSF69349">
    <property type="entry name" value="Phage fibre proteins"/>
    <property type="match status" value="1"/>
</dbReference>
<dbReference type="InterPro" id="IPR017847">
    <property type="entry name" value="T6SS_RhsGE_Vgr_subset"/>
</dbReference>
<dbReference type="Gene3D" id="2.30.110.50">
    <property type="match status" value="1"/>
</dbReference>
<dbReference type="Pfam" id="PF05954">
    <property type="entry name" value="Phage_GPD"/>
    <property type="match status" value="1"/>
</dbReference>
<dbReference type="InterPro" id="IPR028244">
    <property type="entry name" value="T6SS_Rhs_Vgr_dom"/>
</dbReference>
<dbReference type="AlphaFoldDB" id="A0A930BV18"/>
<dbReference type="InterPro" id="IPR006533">
    <property type="entry name" value="T6SS_Vgr_RhsGE"/>
</dbReference>
<evidence type="ECO:0000256" key="1">
    <source>
        <dbReference type="ARBA" id="ARBA00005558"/>
    </source>
</evidence>
<comment type="caution">
    <text evidence="5">The sequence shown here is derived from an EMBL/GenBank/DDBJ whole genome shotgun (WGS) entry which is preliminary data.</text>
</comment>
<name>A0A930BV18_9RHOO</name>
<dbReference type="InterPro" id="IPR006531">
    <property type="entry name" value="Gp5/Vgr_OB"/>
</dbReference>
<dbReference type="Gene3D" id="2.40.50.230">
    <property type="entry name" value="Gp5 N-terminal domain"/>
    <property type="match status" value="1"/>
</dbReference>
<feature type="non-terminal residue" evidence="5">
    <location>
        <position position="669"/>
    </location>
</feature>
<organism evidence="5 6">
    <name type="scientific">Dechloromonas agitata</name>
    <dbReference type="NCBI Taxonomy" id="73030"/>
    <lineage>
        <taxon>Bacteria</taxon>
        <taxon>Pseudomonadati</taxon>
        <taxon>Pseudomonadota</taxon>
        <taxon>Betaproteobacteria</taxon>
        <taxon>Rhodocyclales</taxon>
        <taxon>Azonexaceae</taxon>
        <taxon>Dechloromonas</taxon>
    </lineage>
</organism>